<evidence type="ECO:0000256" key="4">
    <source>
        <dbReference type="ARBA" id="ARBA00022692"/>
    </source>
</evidence>
<protein>
    <recommendedName>
        <fullName evidence="13">Mitochondrial dicarboxylate carrier</fullName>
    </recommendedName>
</protein>
<dbReference type="Gene3D" id="1.50.40.10">
    <property type="entry name" value="Mitochondrial carrier domain"/>
    <property type="match status" value="1"/>
</dbReference>
<dbReference type="AlphaFoldDB" id="A0A9P0BIU6"/>
<comment type="similarity">
    <text evidence="2 9">Belongs to the mitochondrial carrier (TC 2.A.29) family.</text>
</comment>
<feature type="repeat" description="Solcar" evidence="8">
    <location>
        <begin position="10"/>
        <end position="90"/>
    </location>
</feature>
<reference evidence="11" key="1">
    <citation type="submission" date="2021-12" db="EMBL/GenBank/DDBJ databases">
        <authorList>
            <person name="King R."/>
        </authorList>
    </citation>
    <scope>NUCLEOTIDE SEQUENCE</scope>
</reference>
<evidence type="ECO:0000256" key="10">
    <source>
        <dbReference type="SAM" id="Phobius"/>
    </source>
</evidence>
<keyword evidence="4 8" id="KW-0812">Transmembrane</keyword>
<evidence type="ECO:0000256" key="9">
    <source>
        <dbReference type="RuleBase" id="RU000488"/>
    </source>
</evidence>
<feature type="repeat" description="Solcar" evidence="8">
    <location>
        <begin position="194"/>
        <end position="275"/>
    </location>
</feature>
<dbReference type="InterPro" id="IPR018108">
    <property type="entry name" value="MCP_transmembrane"/>
</dbReference>
<feature type="transmembrane region" description="Helical" evidence="10">
    <location>
        <begin position="12"/>
        <end position="29"/>
    </location>
</feature>
<evidence type="ECO:0000256" key="8">
    <source>
        <dbReference type="PROSITE-ProRule" id="PRU00282"/>
    </source>
</evidence>
<evidence type="ECO:0000256" key="7">
    <source>
        <dbReference type="ARBA" id="ARBA00023136"/>
    </source>
</evidence>
<feature type="repeat" description="Solcar" evidence="8">
    <location>
        <begin position="94"/>
        <end position="185"/>
    </location>
</feature>
<evidence type="ECO:0000256" key="3">
    <source>
        <dbReference type="ARBA" id="ARBA00022448"/>
    </source>
</evidence>
<dbReference type="OrthoDB" id="448427at2759"/>
<dbReference type="GO" id="GO:0016020">
    <property type="term" value="C:membrane"/>
    <property type="evidence" value="ECO:0007669"/>
    <property type="project" value="UniProtKB-SubCell"/>
</dbReference>
<evidence type="ECO:0008006" key="13">
    <source>
        <dbReference type="Google" id="ProtNLM"/>
    </source>
</evidence>
<comment type="subcellular location">
    <subcellularLocation>
        <location evidence="1">Membrane</location>
        <topology evidence="1">Multi-pass membrane protein</topology>
    </subcellularLocation>
</comment>
<keyword evidence="5" id="KW-0677">Repeat</keyword>
<dbReference type="EMBL" id="OV121140">
    <property type="protein sequence ID" value="CAH0563689.1"/>
    <property type="molecule type" value="Genomic_DNA"/>
</dbReference>
<gene>
    <name evidence="11" type="ORF">MELIAE_LOCUS12449</name>
</gene>
<dbReference type="InterPro" id="IPR023395">
    <property type="entry name" value="MCP_dom_sf"/>
</dbReference>
<evidence type="ECO:0000313" key="11">
    <source>
        <dbReference type="EMBL" id="CAH0563689.1"/>
    </source>
</evidence>
<accession>A0A9P0BIU6</accession>
<keyword evidence="12" id="KW-1185">Reference proteome</keyword>
<sequence length="287" mass="32048">MGKKQSDKIPRWYFGGIASIFAGCCVHPLDLIKVHLQTHPDGKTTIPEVAKKVLREHGIFAFYSGISAAVMRQFTYSTTRFGIYEVLKQKIQSETFTSKVAIGTVSGVAGGIVGAPSDLVNVRMQNDLKLPKEQRRNYKNAFDGLWRVYKEEGVKQMFSGAGAASSRSVLMTVGQLSFYDQIKMLLLKTAYFDDNVITHFTSSFIGAILCVLISQPADTTKTLAMEARPGELISVKDKLLYAKKQGFYRGTLISSIRFIPLNILTFVFFEQLVKYYGKPRPGPFLNQ</sequence>
<dbReference type="InterPro" id="IPR050391">
    <property type="entry name" value="Mito_Metabolite_Transporter"/>
</dbReference>
<evidence type="ECO:0000256" key="1">
    <source>
        <dbReference type="ARBA" id="ARBA00004141"/>
    </source>
</evidence>
<proteinExistence type="inferred from homology"/>
<dbReference type="Proteomes" id="UP001154078">
    <property type="component" value="Chromosome 9"/>
</dbReference>
<organism evidence="11 12">
    <name type="scientific">Brassicogethes aeneus</name>
    <name type="common">Rape pollen beetle</name>
    <name type="synonym">Meligethes aeneus</name>
    <dbReference type="NCBI Taxonomy" id="1431903"/>
    <lineage>
        <taxon>Eukaryota</taxon>
        <taxon>Metazoa</taxon>
        <taxon>Ecdysozoa</taxon>
        <taxon>Arthropoda</taxon>
        <taxon>Hexapoda</taxon>
        <taxon>Insecta</taxon>
        <taxon>Pterygota</taxon>
        <taxon>Neoptera</taxon>
        <taxon>Endopterygota</taxon>
        <taxon>Coleoptera</taxon>
        <taxon>Polyphaga</taxon>
        <taxon>Cucujiformia</taxon>
        <taxon>Nitidulidae</taxon>
        <taxon>Meligethinae</taxon>
        <taxon>Brassicogethes</taxon>
    </lineage>
</organism>
<keyword evidence="6 10" id="KW-1133">Transmembrane helix</keyword>
<evidence type="ECO:0000256" key="5">
    <source>
        <dbReference type="ARBA" id="ARBA00022737"/>
    </source>
</evidence>
<evidence type="ECO:0000313" key="12">
    <source>
        <dbReference type="Proteomes" id="UP001154078"/>
    </source>
</evidence>
<dbReference type="PROSITE" id="PS51257">
    <property type="entry name" value="PROKAR_LIPOPROTEIN"/>
    <property type="match status" value="1"/>
</dbReference>
<name>A0A9P0BIU6_BRAAE</name>
<evidence type="ECO:0000256" key="2">
    <source>
        <dbReference type="ARBA" id="ARBA00006375"/>
    </source>
</evidence>
<keyword evidence="3 9" id="KW-0813">Transport</keyword>
<keyword evidence="7 8" id="KW-0472">Membrane</keyword>
<dbReference type="PROSITE" id="PS50920">
    <property type="entry name" value="SOLCAR"/>
    <property type="match status" value="3"/>
</dbReference>
<evidence type="ECO:0000256" key="6">
    <source>
        <dbReference type="ARBA" id="ARBA00022989"/>
    </source>
</evidence>
<dbReference type="Pfam" id="PF00153">
    <property type="entry name" value="Mito_carr"/>
    <property type="match status" value="3"/>
</dbReference>
<dbReference type="PANTHER" id="PTHR45618">
    <property type="entry name" value="MITOCHONDRIAL DICARBOXYLATE CARRIER-RELATED"/>
    <property type="match status" value="1"/>
</dbReference>
<dbReference type="SUPFAM" id="SSF103506">
    <property type="entry name" value="Mitochondrial carrier"/>
    <property type="match status" value="1"/>
</dbReference>